<keyword evidence="2 5" id="KW-0805">Transcription regulation</keyword>
<sequence>MCVGNIGSPDEKMLYVSFVFIDDTGKSVERTRFDTSLGLLTKKFVDLLHQSPDGVVDLNVASEILEVQKRRIYDITNVLEGIGILEKKSKNNIQWRGGRRPEEASVSNLQTDLEYLESKENILDKLLVTAETNLRQLSEDQQFAYVSYHDLRTIPMLEDKTVMAIRAPPEARLEVPPPDEFLRAGSKIDQVEIVEAGKCNITMLHFVTTVVAIRAPPEARLKVPPPDEGLRMFMKSSNGEIDVFLCPNDEDTCNGLASLAEHRSNEAQMRQSGNCAGPSCSEVASQEFLDALMMKAEAKSEPRSEDTDSSPETLRHVQTVLMSEPDDFEPMGGGRLQLQTEDQHMHSSVCNLKVGTTALVRSSKAVGTPPLDHTLLGILSESCVICGVTQALFPSPYLLPASLACPPERELITSPYLLPLSLACPPERELITSPYLLPLSLACPPERELITSPYLLPASLACPPERELITSPYLLPASLACPRKWELMKSENDSVLDIPDLCPCEPFLTLEPPLSESDYSFSLDTNEGLLDLLSCGFKAVDVQCHQDGSAMVPSTLDEREFWATSEKYKGIYSLTSVLPWLVREEQNLEQRLFIHGDSHYPADRPIH</sequence>
<dbReference type="InterPro" id="IPR037241">
    <property type="entry name" value="E2F-DP_heterodim"/>
</dbReference>
<dbReference type="Pfam" id="PF16421">
    <property type="entry name" value="E2F_CC-MB"/>
    <property type="match status" value="2"/>
</dbReference>
<dbReference type="AlphaFoldDB" id="A0A7R9K2Y3"/>
<dbReference type="GO" id="GO:0090575">
    <property type="term" value="C:RNA polymerase II transcription regulator complex"/>
    <property type="evidence" value="ECO:0007669"/>
    <property type="project" value="TreeGrafter"/>
</dbReference>
<evidence type="ECO:0000313" key="7">
    <source>
        <dbReference type="EMBL" id="CAD7601858.1"/>
    </source>
</evidence>
<dbReference type="InterPro" id="IPR032198">
    <property type="entry name" value="E2F_CC-MB"/>
</dbReference>
<dbReference type="SUPFAM" id="SSF46785">
    <property type="entry name" value="Winged helix' DNA-binding domain"/>
    <property type="match status" value="1"/>
</dbReference>
<reference evidence="7" key="1">
    <citation type="submission" date="2020-11" db="EMBL/GenBank/DDBJ databases">
        <authorList>
            <person name="Tran Van P."/>
        </authorList>
    </citation>
    <scope>NUCLEOTIDE SEQUENCE</scope>
</reference>
<protein>
    <recommendedName>
        <fullName evidence="6">E2F/DP family winged-helix DNA-binding domain-containing protein</fullName>
    </recommendedName>
</protein>
<name>A0A7R9K2Y3_TIMGE</name>
<dbReference type="PANTHER" id="PTHR12081">
    <property type="entry name" value="TRANSCRIPTION FACTOR E2F"/>
    <property type="match status" value="1"/>
</dbReference>
<evidence type="ECO:0000256" key="4">
    <source>
        <dbReference type="ARBA" id="ARBA00023163"/>
    </source>
</evidence>
<evidence type="ECO:0000256" key="5">
    <source>
        <dbReference type="RuleBase" id="RU003796"/>
    </source>
</evidence>
<dbReference type="GO" id="GO:0000978">
    <property type="term" value="F:RNA polymerase II cis-regulatory region sequence-specific DNA binding"/>
    <property type="evidence" value="ECO:0007669"/>
    <property type="project" value="InterPro"/>
</dbReference>
<accession>A0A7R9K2Y3</accession>
<keyword evidence="5" id="KW-0539">Nucleus</keyword>
<dbReference type="GO" id="GO:0046983">
    <property type="term" value="F:protein dimerization activity"/>
    <property type="evidence" value="ECO:0007669"/>
    <property type="project" value="InterPro"/>
</dbReference>
<feature type="domain" description="E2F/DP family winged-helix DNA-binding" evidence="6">
    <location>
        <begin position="32"/>
        <end position="97"/>
    </location>
</feature>
<gene>
    <name evidence="7" type="ORF">TGEB3V08_LOCUS8104</name>
</gene>
<keyword evidence="3 5" id="KW-0238">DNA-binding</keyword>
<dbReference type="InterPro" id="IPR036388">
    <property type="entry name" value="WH-like_DNA-bd_sf"/>
</dbReference>
<dbReference type="PANTHER" id="PTHR12081:SF18">
    <property type="entry name" value="TRANSCRIPTION FACTOR E2F2-RELATED"/>
    <property type="match status" value="1"/>
</dbReference>
<keyword evidence="4 5" id="KW-0804">Transcription</keyword>
<dbReference type="SUPFAM" id="SSF144074">
    <property type="entry name" value="E2F-DP heterodimerization region"/>
    <property type="match status" value="2"/>
</dbReference>
<dbReference type="FunFam" id="1.10.10.10:FF:000008">
    <property type="entry name" value="E2F transcription factor 1"/>
    <property type="match status" value="1"/>
</dbReference>
<dbReference type="InterPro" id="IPR003316">
    <property type="entry name" value="E2F_WHTH_DNA-bd_dom"/>
</dbReference>
<dbReference type="InterPro" id="IPR015633">
    <property type="entry name" value="E2F"/>
</dbReference>
<dbReference type="CDD" id="cd14660">
    <property type="entry name" value="E2F_DD"/>
    <property type="match status" value="1"/>
</dbReference>
<dbReference type="Gene3D" id="1.10.10.10">
    <property type="entry name" value="Winged helix-like DNA-binding domain superfamily/Winged helix DNA-binding domain"/>
    <property type="match status" value="1"/>
</dbReference>
<dbReference type="SMART" id="SM01372">
    <property type="entry name" value="E2F_TDP"/>
    <property type="match status" value="1"/>
</dbReference>
<comment type="similarity">
    <text evidence="1 5">Belongs to the E2F/DP family.</text>
</comment>
<evidence type="ECO:0000256" key="1">
    <source>
        <dbReference type="ARBA" id="ARBA00010940"/>
    </source>
</evidence>
<dbReference type="EMBL" id="OE842949">
    <property type="protein sequence ID" value="CAD7601858.1"/>
    <property type="molecule type" value="Genomic_DNA"/>
</dbReference>
<dbReference type="Pfam" id="PF02319">
    <property type="entry name" value="WHD_E2F_TDP"/>
    <property type="match status" value="1"/>
</dbReference>
<comment type="subcellular location">
    <subcellularLocation>
        <location evidence="5">Nucleus</location>
    </subcellularLocation>
</comment>
<dbReference type="InterPro" id="IPR036390">
    <property type="entry name" value="WH_DNA-bd_sf"/>
</dbReference>
<organism evidence="7">
    <name type="scientific">Timema genevievae</name>
    <name type="common">Walking stick</name>
    <dbReference type="NCBI Taxonomy" id="629358"/>
    <lineage>
        <taxon>Eukaryota</taxon>
        <taxon>Metazoa</taxon>
        <taxon>Ecdysozoa</taxon>
        <taxon>Arthropoda</taxon>
        <taxon>Hexapoda</taxon>
        <taxon>Insecta</taxon>
        <taxon>Pterygota</taxon>
        <taxon>Neoptera</taxon>
        <taxon>Polyneoptera</taxon>
        <taxon>Phasmatodea</taxon>
        <taxon>Timematodea</taxon>
        <taxon>Timematoidea</taxon>
        <taxon>Timematidae</taxon>
        <taxon>Timema</taxon>
    </lineage>
</organism>
<evidence type="ECO:0000259" key="6">
    <source>
        <dbReference type="SMART" id="SM01372"/>
    </source>
</evidence>
<proteinExistence type="inferred from homology"/>
<evidence type="ECO:0000256" key="2">
    <source>
        <dbReference type="ARBA" id="ARBA00023015"/>
    </source>
</evidence>
<dbReference type="Gene3D" id="6.10.250.540">
    <property type="match status" value="2"/>
</dbReference>
<evidence type="ECO:0000256" key="3">
    <source>
        <dbReference type="ARBA" id="ARBA00023125"/>
    </source>
</evidence>
<dbReference type="GO" id="GO:0000981">
    <property type="term" value="F:DNA-binding transcription factor activity, RNA polymerase II-specific"/>
    <property type="evidence" value="ECO:0007669"/>
    <property type="project" value="TreeGrafter"/>
</dbReference>